<protein>
    <submittedName>
        <fullName evidence="1">Uncharacterized protein</fullName>
    </submittedName>
</protein>
<evidence type="ECO:0000313" key="1">
    <source>
        <dbReference type="EMBL" id="KAK0512894.1"/>
    </source>
</evidence>
<organism evidence="1 2">
    <name type="scientific">Cladonia borealis</name>
    <dbReference type="NCBI Taxonomy" id="184061"/>
    <lineage>
        <taxon>Eukaryota</taxon>
        <taxon>Fungi</taxon>
        <taxon>Dikarya</taxon>
        <taxon>Ascomycota</taxon>
        <taxon>Pezizomycotina</taxon>
        <taxon>Lecanoromycetes</taxon>
        <taxon>OSLEUM clade</taxon>
        <taxon>Lecanoromycetidae</taxon>
        <taxon>Lecanorales</taxon>
        <taxon>Lecanorineae</taxon>
        <taxon>Cladoniaceae</taxon>
        <taxon>Cladonia</taxon>
    </lineage>
</organism>
<accession>A0AA39V5R9</accession>
<dbReference type="Proteomes" id="UP001166286">
    <property type="component" value="Unassembled WGS sequence"/>
</dbReference>
<proteinExistence type="predicted"/>
<dbReference type="EMBL" id="JAFEKC020000009">
    <property type="protein sequence ID" value="KAK0512894.1"/>
    <property type="molecule type" value="Genomic_DNA"/>
</dbReference>
<comment type="caution">
    <text evidence="1">The sequence shown here is derived from an EMBL/GenBank/DDBJ whole genome shotgun (WGS) entry which is preliminary data.</text>
</comment>
<gene>
    <name evidence="1" type="ORF">JMJ35_004911</name>
</gene>
<dbReference type="AlphaFoldDB" id="A0AA39V5R9"/>
<evidence type="ECO:0000313" key="2">
    <source>
        <dbReference type="Proteomes" id="UP001166286"/>
    </source>
</evidence>
<name>A0AA39V5R9_9LECA</name>
<sequence length="187" mass="20899">MSTHQYWIWVAIMPDDPTGMPERIFALWDRDNAISPFLDPFAQKKCTFIDMRMECTGVGVACDNTVDVTLNDLARAALKAENKFDNALQMRCSRGRAAFNMLSWRERKCSIDSGIVTPRVLMGWPTDGWFVLGKFQAGKRFQHALAERTQVQDTVVHDTNLAALHTKSSCRSIAGGIVTAKCLNGGR</sequence>
<reference evidence="1" key="1">
    <citation type="submission" date="2023-03" db="EMBL/GenBank/DDBJ databases">
        <title>Complete genome of Cladonia borealis.</title>
        <authorList>
            <person name="Park H."/>
        </authorList>
    </citation>
    <scope>NUCLEOTIDE SEQUENCE</scope>
    <source>
        <strain evidence="1">ANT050790</strain>
    </source>
</reference>
<keyword evidence="2" id="KW-1185">Reference proteome</keyword>